<proteinExistence type="inferred from homology"/>
<reference evidence="3" key="1">
    <citation type="submission" date="2023-07" db="EMBL/GenBank/DDBJ databases">
        <authorList>
            <person name="Yue Y."/>
        </authorList>
    </citation>
    <scope>NUCLEOTIDE SEQUENCE [LARGE SCALE GENOMIC DNA]</scope>
    <source>
        <strain evidence="3">D23</strain>
    </source>
</reference>
<comment type="similarity">
    <text evidence="1">Belongs to the Brp/Blh beta-carotene diooxygenase family.</text>
</comment>
<comment type="caution">
    <text evidence="2">The sequence shown here is derived from an EMBL/GenBank/DDBJ whole genome shotgun (WGS) entry which is preliminary data.</text>
</comment>
<comment type="catalytic activity">
    <reaction evidence="1">
        <text>all-trans-beta-carotene + O2 = 2 all-trans-retinal</text>
        <dbReference type="Rhea" id="RHEA:32887"/>
        <dbReference type="ChEBI" id="CHEBI:15379"/>
        <dbReference type="ChEBI" id="CHEBI:17579"/>
        <dbReference type="ChEBI" id="CHEBI:17898"/>
        <dbReference type="EC" id="1.13.11.63"/>
    </reaction>
</comment>
<dbReference type="HAMAP" id="MF_02093">
    <property type="entry name" value="Beta_carotene_diox"/>
    <property type="match status" value="1"/>
</dbReference>
<keyword evidence="1" id="KW-1133">Transmembrane helix</keyword>
<keyword evidence="1" id="KW-0472">Membrane</keyword>
<dbReference type="NCBIfam" id="TIGR03753">
    <property type="entry name" value="blh_monoox"/>
    <property type="match status" value="1"/>
</dbReference>
<protein>
    <recommendedName>
        <fullName evidence="1">Probable beta-carotene 15,15'-dioxygenase</fullName>
        <ecNumber evidence="1">1.13.11.63</ecNumber>
    </recommendedName>
</protein>
<dbReference type="InterPro" id="IPR022270">
    <property type="entry name" value="Blh_diox"/>
</dbReference>
<feature type="transmembrane region" description="Helical" evidence="1">
    <location>
        <begin position="241"/>
        <end position="258"/>
    </location>
</feature>
<dbReference type="Pfam" id="PF15461">
    <property type="entry name" value="BCD"/>
    <property type="match status" value="1"/>
</dbReference>
<keyword evidence="1" id="KW-0560">Oxidoreductase</keyword>
<organism evidence="2 3">
    <name type="scientific">Winogradskyella alexanderae</name>
    <dbReference type="NCBI Taxonomy" id="2877123"/>
    <lineage>
        <taxon>Bacteria</taxon>
        <taxon>Pseudomonadati</taxon>
        <taxon>Bacteroidota</taxon>
        <taxon>Flavobacteriia</taxon>
        <taxon>Flavobacteriales</taxon>
        <taxon>Flavobacteriaceae</taxon>
        <taxon>Winogradskyella</taxon>
    </lineage>
</organism>
<feature type="transmembrane region" description="Helical" evidence="1">
    <location>
        <begin position="151"/>
        <end position="170"/>
    </location>
</feature>
<keyword evidence="1" id="KW-1003">Cell membrane</keyword>
<comment type="subcellular location">
    <subcellularLocation>
        <location evidence="1">Cell membrane</location>
        <topology evidence="1">Multi-pass membrane protein</topology>
    </subcellularLocation>
</comment>
<accession>A0ABS7XPA9</accession>
<evidence type="ECO:0000313" key="2">
    <source>
        <dbReference type="EMBL" id="MCA0131848.1"/>
    </source>
</evidence>
<feature type="transmembrane region" description="Helical" evidence="1">
    <location>
        <begin position="264"/>
        <end position="287"/>
    </location>
</feature>
<feature type="transmembrane region" description="Helical" evidence="1">
    <location>
        <begin position="64"/>
        <end position="91"/>
    </location>
</feature>
<evidence type="ECO:0000256" key="1">
    <source>
        <dbReference type="HAMAP-Rule" id="MF_02093"/>
    </source>
</evidence>
<dbReference type="EC" id="1.13.11.63" evidence="1"/>
<dbReference type="EMBL" id="JAIUJR010000002">
    <property type="protein sequence ID" value="MCA0131848.1"/>
    <property type="molecule type" value="Genomic_DNA"/>
</dbReference>
<dbReference type="RefSeq" id="WP_224526499.1">
    <property type="nucleotide sequence ID" value="NZ_JAIUJR010000002.1"/>
</dbReference>
<name>A0ABS7XPA9_9FLAO</name>
<gene>
    <name evidence="2" type="ORF">LBU54_04580</name>
</gene>
<comment type="caution">
    <text evidence="1">Lacks conserved residue(s) required for the propagation of feature annotation.</text>
</comment>
<evidence type="ECO:0000313" key="3">
    <source>
        <dbReference type="Proteomes" id="UP001198901"/>
    </source>
</evidence>
<keyword evidence="3" id="KW-1185">Reference proteome</keyword>
<keyword evidence="1" id="KW-0408">Iron</keyword>
<comment type="function">
    <text evidence="1">Catalyzes the cleavage of beta-carotene at its central double bond (15,15') to yield two molecules of all-trans-retinal.</text>
</comment>
<keyword evidence="1" id="KW-0812">Transmembrane</keyword>
<dbReference type="Proteomes" id="UP001198901">
    <property type="component" value="Unassembled WGS sequence"/>
</dbReference>
<comment type="cofactor">
    <cofactor evidence="1">
        <name>Fe(2+)</name>
        <dbReference type="ChEBI" id="CHEBI:29033"/>
    </cofactor>
</comment>
<feature type="transmembrane region" description="Helical" evidence="1">
    <location>
        <begin position="111"/>
        <end position="131"/>
    </location>
</feature>
<feature type="transmembrane region" description="Helical" evidence="1">
    <location>
        <begin position="185"/>
        <end position="210"/>
    </location>
</feature>
<feature type="transmembrane region" description="Helical" evidence="1">
    <location>
        <begin position="30"/>
        <end position="52"/>
    </location>
</feature>
<keyword evidence="1" id="KW-0223">Dioxygenase</keyword>
<sequence>MKYSIFALVLTVFLLWLTLRINETFEAIFAYVSILTVGIFHGSNDISLIRYIKRGSTTNIIKYLVFYVLLVLFTCLIFIKFPLVALIVFVAFSCYHFGEQHFHAQLLLQTIKSQILYVAYGILIFGLLFYFNQDDTSQVIYELTQVNLSEVTYQAFLILGIVLTAVFGFLNRKNFKVEVEFFKEIFLLVLFALLFKLASLLWAFAIYFIVWHSMPSLRDQIESLHGQINSRTIIKYIKSSLIYWLISVIGLVIVYYISQGLELQFITLFFAFLAAITIPHVIVMFFLNKK</sequence>
<keyword evidence="1" id="KW-0479">Metal-binding</keyword>